<dbReference type="EMBL" id="LR797028">
    <property type="protein sequence ID" value="CAB4182547.1"/>
    <property type="molecule type" value="Genomic_DNA"/>
</dbReference>
<evidence type="ECO:0000313" key="1">
    <source>
        <dbReference type="EMBL" id="CAB4145786.1"/>
    </source>
</evidence>
<dbReference type="EMBL" id="LR796856">
    <property type="protein sequence ID" value="CAB4170281.1"/>
    <property type="molecule type" value="Genomic_DNA"/>
</dbReference>
<evidence type="ECO:0000313" key="4">
    <source>
        <dbReference type="EMBL" id="CAB4182547.1"/>
    </source>
</evidence>
<evidence type="ECO:0000313" key="2">
    <source>
        <dbReference type="EMBL" id="CAB4170281.1"/>
    </source>
</evidence>
<accession>A0A6J5ML01</accession>
<dbReference type="EMBL" id="LR797387">
    <property type="protein sequence ID" value="CAB4212728.1"/>
    <property type="molecule type" value="Genomic_DNA"/>
</dbReference>
<sequence length="161" mass="16900">MSSNDPNIIKSTKTNILNATSLSATAATVVGTVKQLSEIGRCANSQIIINSTVLTIDGVNVTPGAIKGYDIIFFDTLPTGTYSNGSAAAITTADQAKISGFTSHVNWIKTGTNSYVSQNTFANIPVMLVTNNLWILVVNRDSASSSASTAQFDLTTTISFV</sequence>
<name>A0A6J5ML01_9CAUD</name>
<gene>
    <name evidence="4" type="ORF">UFOVP1088_9</name>
    <name evidence="5" type="ORF">UFOVP1149_3</name>
    <name evidence="6" type="ORF">UFOVP1330_41</name>
    <name evidence="7" type="ORF">UFOVP1441_35</name>
    <name evidence="1" type="ORF">UFOVP486_42</name>
    <name evidence="2" type="ORF">UFOVP911_23</name>
    <name evidence="3" type="ORF">UFOVP997_29</name>
</gene>
<dbReference type="EMBL" id="LR797275">
    <property type="protein sequence ID" value="CAB4199383.1"/>
    <property type="molecule type" value="Genomic_DNA"/>
</dbReference>
<evidence type="ECO:0000313" key="5">
    <source>
        <dbReference type="EMBL" id="CAB4186391.1"/>
    </source>
</evidence>
<reference evidence="1" key="1">
    <citation type="submission" date="2020-04" db="EMBL/GenBank/DDBJ databases">
        <authorList>
            <person name="Chiriac C."/>
            <person name="Salcher M."/>
            <person name="Ghai R."/>
            <person name="Kavagutti S V."/>
        </authorList>
    </citation>
    <scope>NUCLEOTIDE SEQUENCE</scope>
</reference>
<dbReference type="EMBL" id="LR796449">
    <property type="protein sequence ID" value="CAB4145786.1"/>
    <property type="molecule type" value="Genomic_DNA"/>
</dbReference>
<dbReference type="EMBL" id="LR797095">
    <property type="protein sequence ID" value="CAB4186391.1"/>
    <property type="molecule type" value="Genomic_DNA"/>
</dbReference>
<evidence type="ECO:0000313" key="7">
    <source>
        <dbReference type="EMBL" id="CAB4212728.1"/>
    </source>
</evidence>
<dbReference type="EMBL" id="LR796949">
    <property type="protein sequence ID" value="CAB4177336.1"/>
    <property type="molecule type" value="Genomic_DNA"/>
</dbReference>
<proteinExistence type="predicted"/>
<evidence type="ECO:0000313" key="3">
    <source>
        <dbReference type="EMBL" id="CAB4177336.1"/>
    </source>
</evidence>
<organism evidence="1">
    <name type="scientific">uncultured Caudovirales phage</name>
    <dbReference type="NCBI Taxonomy" id="2100421"/>
    <lineage>
        <taxon>Viruses</taxon>
        <taxon>Duplodnaviria</taxon>
        <taxon>Heunggongvirae</taxon>
        <taxon>Uroviricota</taxon>
        <taxon>Caudoviricetes</taxon>
        <taxon>Peduoviridae</taxon>
        <taxon>Maltschvirus</taxon>
        <taxon>Maltschvirus maltsch</taxon>
    </lineage>
</organism>
<protein>
    <submittedName>
        <fullName evidence="1">Uncharacterized protein</fullName>
    </submittedName>
</protein>
<evidence type="ECO:0000313" key="6">
    <source>
        <dbReference type="EMBL" id="CAB4199383.1"/>
    </source>
</evidence>